<feature type="compositionally biased region" description="Low complexity" evidence="1">
    <location>
        <begin position="314"/>
        <end position="327"/>
    </location>
</feature>
<evidence type="ECO:0000313" key="3">
    <source>
        <dbReference type="Proteomes" id="UP001244341"/>
    </source>
</evidence>
<sequence length="451" mass="47006">MDPIATIKNNIPKLSHPDTVADAAAAIDASYKRLWSDVYQLGTLACLRAGLLARNALYEGNAIAAIYKVLQASSSSNGDDTAAAAAAYAPVTASHLLSILAALLQDVPAAFAAEGYAHLVYDAVDESELIIPDTSELNALRAQPLFVSLALRTLLARPSGCDRDPHVSVGYINDLISIEGLDYITSAAMQGLLRDRPFREVLFRGLASPDPHKLFKCLQLLKRCVGGGPGMLGGFANIHHKLSPPWSLQQLLRLGAQQPLVAACSSVAQLVRQHGIERQLLGLLHTTLLDIFDLLCAAEAGSSSEGGGGGAGGSSSADKQAAAPAPAGEKQIRTASQAVGSSSSSSGWPDDLVAAHMGVVIEVARLVPFLITSLERMQPYAATPAAAAALEAAGPGAAAALLAVLAAGDATDWPMLPHEVDGYKCDGDGDATDWPMLSHEVDGYKVRRGQQ</sequence>
<accession>A0ABY8TUM2</accession>
<keyword evidence="3" id="KW-1185">Reference proteome</keyword>
<proteinExistence type="predicted"/>
<gene>
    <name evidence="2" type="ORF">OEZ85_006411</name>
</gene>
<evidence type="ECO:0000256" key="1">
    <source>
        <dbReference type="SAM" id="MobiDB-lite"/>
    </source>
</evidence>
<evidence type="ECO:0000313" key="2">
    <source>
        <dbReference type="EMBL" id="WIA12780.1"/>
    </source>
</evidence>
<organism evidence="2 3">
    <name type="scientific">Tetradesmus obliquus</name>
    <name type="common">Green alga</name>
    <name type="synonym">Acutodesmus obliquus</name>
    <dbReference type="NCBI Taxonomy" id="3088"/>
    <lineage>
        <taxon>Eukaryota</taxon>
        <taxon>Viridiplantae</taxon>
        <taxon>Chlorophyta</taxon>
        <taxon>core chlorophytes</taxon>
        <taxon>Chlorophyceae</taxon>
        <taxon>CS clade</taxon>
        <taxon>Sphaeropleales</taxon>
        <taxon>Scenedesmaceae</taxon>
        <taxon>Tetradesmus</taxon>
    </lineage>
</organism>
<reference evidence="2 3" key="1">
    <citation type="submission" date="2023-05" db="EMBL/GenBank/DDBJ databases">
        <title>A 100% complete, gapless, phased diploid assembly of the Scenedesmus obliquus UTEX 3031 genome.</title>
        <authorList>
            <person name="Biondi T.C."/>
            <person name="Hanschen E.R."/>
            <person name="Kwon T."/>
            <person name="Eng W."/>
            <person name="Kruse C.P.S."/>
            <person name="Koehler S.I."/>
            <person name="Kunde Y."/>
            <person name="Gleasner C.D."/>
            <person name="You Mak K.T."/>
            <person name="Polle J."/>
            <person name="Hovde B.T."/>
            <person name="Starkenburg S.R."/>
        </authorList>
    </citation>
    <scope>NUCLEOTIDE SEQUENCE [LARGE SCALE GENOMIC DNA]</scope>
    <source>
        <strain evidence="2 3">DOE0152z</strain>
    </source>
</reference>
<dbReference type="EMBL" id="CP126211">
    <property type="protein sequence ID" value="WIA12780.1"/>
    <property type="molecule type" value="Genomic_DNA"/>
</dbReference>
<name>A0ABY8TUM2_TETOB</name>
<protein>
    <submittedName>
        <fullName evidence="2">Uncharacterized protein</fullName>
    </submittedName>
</protein>
<dbReference type="Proteomes" id="UP001244341">
    <property type="component" value="Chromosome 4b"/>
</dbReference>
<feature type="region of interest" description="Disordered" evidence="1">
    <location>
        <begin position="305"/>
        <end position="346"/>
    </location>
</feature>